<dbReference type="GO" id="GO:0000228">
    <property type="term" value="C:nuclear chromosome"/>
    <property type="evidence" value="ECO:0007669"/>
    <property type="project" value="TreeGrafter"/>
</dbReference>
<evidence type="ECO:0000313" key="3">
    <source>
        <dbReference type="Proteomes" id="UP000187406"/>
    </source>
</evidence>
<feature type="non-terminal residue" evidence="2">
    <location>
        <position position="104"/>
    </location>
</feature>
<gene>
    <name evidence="2" type="ORF">CFOL_v3_36025</name>
</gene>
<evidence type="ECO:0000259" key="1">
    <source>
        <dbReference type="Pfam" id="PF21180"/>
    </source>
</evidence>
<dbReference type="AlphaFoldDB" id="A0A1Q3DJG5"/>
<dbReference type="PANTHER" id="PTHR10848:SF0">
    <property type="entry name" value="MEIOTIC RECOMBINATION PROTEIN SPO11"/>
    <property type="match status" value="1"/>
</dbReference>
<dbReference type="GO" id="GO:0003677">
    <property type="term" value="F:DNA binding"/>
    <property type="evidence" value="ECO:0007669"/>
    <property type="project" value="InterPro"/>
</dbReference>
<dbReference type="InterPro" id="IPR036078">
    <property type="entry name" value="Spo11/TopoVI_A_sf"/>
</dbReference>
<dbReference type="Pfam" id="PF21180">
    <property type="entry name" value="TOP6A-Spo11_Toprim"/>
    <property type="match status" value="1"/>
</dbReference>
<dbReference type="EMBL" id="BDDD01010956">
    <property type="protein sequence ID" value="GAV92647.1"/>
    <property type="molecule type" value="Genomic_DNA"/>
</dbReference>
<dbReference type="GO" id="GO:0003918">
    <property type="term" value="F:DNA topoisomerase type II (double strand cut, ATP-hydrolyzing) activity"/>
    <property type="evidence" value="ECO:0007669"/>
    <property type="project" value="InterPro"/>
</dbReference>
<accession>A0A1Q3DJG5</accession>
<dbReference type="PANTHER" id="PTHR10848">
    <property type="entry name" value="MEIOTIC RECOMBINATION PROTEIN SPO11"/>
    <property type="match status" value="1"/>
</dbReference>
<dbReference type="STRING" id="3775.A0A1Q3DJG5"/>
<proteinExistence type="predicted"/>
<dbReference type="Proteomes" id="UP000187406">
    <property type="component" value="Unassembled WGS sequence"/>
</dbReference>
<dbReference type="GO" id="GO:0042138">
    <property type="term" value="P:meiotic DNA double-strand break formation"/>
    <property type="evidence" value="ECO:0007669"/>
    <property type="project" value="TreeGrafter"/>
</dbReference>
<feature type="non-terminal residue" evidence="2">
    <location>
        <position position="1"/>
    </location>
</feature>
<dbReference type="InterPro" id="IPR034136">
    <property type="entry name" value="TOPRIM_Topo6A/Spo11"/>
</dbReference>
<organism evidence="2 3">
    <name type="scientific">Cephalotus follicularis</name>
    <name type="common">Albany pitcher plant</name>
    <dbReference type="NCBI Taxonomy" id="3775"/>
    <lineage>
        <taxon>Eukaryota</taxon>
        <taxon>Viridiplantae</taxon>
        <taxon>Streptophyta</taxon>
        <taxon>Embryophyta</taxon>
        <taxon>Tracheophyta</taxon>
        <taxon>Spermatophyta</taxon>
        <taxon>Magnoliopsida</taxon>
        <taxon>eudicotyledons</taxon>
        <taxon>Gunneridae</taxon>
        <taxon>Pentapetalae</taxon>
        <taxon>rosids</taxon>
        <taxon>fabids</taxon>
        <taxon>Oxalidales</taxon>
        <taxon>Cephalotaceae</taxon>
        <taxon>Cephalotus</taxon>
    </lineage>
</organism>
<dbReference type="OrthoDB" id="5377392at2759"/>
<reference evidence="3" key="1">
    <citation type="submission" date="2016-04" db="EMBL/GenBank/DDBJ databases">
        <title>Cephalotus genome sequencing.</title>
        <authorList>
            <person name="Fukushima K."/>
            <person name="Hasebe M."/>
            <person name="Fang X."/>
        </authorList>
    </citation>
    <scope>NUCLEOTIDE SEQUENCE [LARGE SCALE GENOMIC DNA]</scope>
    <source>
        <strain evidence="3">cv. St1</strain>
    </source>
</reference>
<dbReference type="Gene3D" id="3.40.1360.10">
    <property type="match status" value="1"/>
</dbReference>
<dbReference type="GO" id="GO:0007131">
    <property type="term" value="P:reciprocal meiotic recombination"/>
    <property type="evidence" value="ECO:0007669"/>
    <property type="project" value="TreeGrafter"/>
</dbReference>
<name>A0A1Q3DJG5_CEPFO</name>
<protein>
    <recommendedName>
        <fullName evidence="1">Topoisomerase 6 subunit A/Spo11 TOPRIM domain-containing protein</fullName>
    </recommendedName>
</protein>
<dbReference type="GO" id="GO:0000706">
    <property type="term" value="P:meiotic DNA double-strand break processing"/>
    <property type="evidence" value="ECO:0007669"/>
    <property type="project" value="TreeGrafter"/>
</dbReference>
<keyword evidence="3" id="KW-1185">Reference proteome</keyword>
<evidence type="ECO:0000313" key="2">
    <source>
        <dbReference type="EMBL" id="GAV92647.1"/>
    </source>
</evidence>
<dbReference type="InParanoid" id="A0A1Q3DJG5"/>
<comment type="caution">
    <text evidence="2">The sequence shown here is derived from an EMBL/GenBank/DDBJ whole genome shotgun (WGS) entry which is preliminary data.</text>
</comment>
<feature type="domain" description="Topoisomerase 6 subunit A/Spo11 TOPRIM" evidence="1">
    <location>
        <begin position="1"/>
        <end position="98"/>
    </location>
</feature>
<dbReference type="SUPFAM" id="SSF56726">
    <property type="entry name" value="DNA topoisomerase IV, alpha subunit"/>
    <property type="match status" value="1"/>
</dbReference>
<dbReference type="InterPro" id="IPR002815">
    <property type="entry name" value="Spo11/TopoVI_A"/>
</dbReference>
<sequence length="104" mass="11307">PSGLAVLCTFKFGSIEMGLEAKICSACNVKGLGLRGDDLQLVPEQSLLQLKSWDLQIAKSLMSLVSIAVGINDSQRAEIEALYLHGFDYLGKYIAKKIVQANHI</sequence>